<gene>
    <name evidence="1" type="ORF">TWF694_008829</name>
</gene>
<dbReference type="Proteomes" id="UP001365542">
    <property type="component" value="Unassembled WGS sequence"/>
</dbReference>
<evidence type="ECO:0000313" key="2">
    <source>
        <dbReference type="Proteomes" id="UP001365542"/>
    </source>
</evidence>
<protein>
    <submittedName>
        <fullName evidence="1">Uncharacterized protein</fullName>
    </submittedName>
</protein>
<sequence length="183" mass="20473">MGENDASHDASNSGESLPAAGTSHEMALFYECGDGNRKGHFTIPNTYLEHSSTRKLPARCTEEFRFCFSGQGLQATPREPVENLSGVGFAGDCFAELLRGYSAWFSVSFGLNQWLETPPNRSRLARIRLARTRLELSRIGFKEPQIPELGVVCVEPYKAKVMNVMNFTKVIGTFRMRPKISLY</sequence>
<reference evidence="1 2" key="1">
    <citation type="submission" date="2019-10" db="EMBL/GenBank/DDBJ databases">
        <authorList>
            <person name="Palmer J.M."/>
        </authorList>
    </citation>
    <scope>NUCLEOTIDE SEQUENCE [LARGE SCALE GENOMIC DNA]</scope>
    <source>
        <strain evidence="1 2">TWF694</strain>
    </source>
</reference>
<dbReference type="EMBL" id="JAVHJO010000005">
    <property type="protein sequence ID" value="KAK6539996.1"/>
    <property type="molecule type" value="Genomic_DNA"/>
</dbReference>
<evidence type="ECO:0000313" key="1">
    <source>
        <dbReference type="EMBL" id="KAK6539996.1"/>
    </source>
</evidence>
<keyword evidence="2" id="KW-1185">Reference proteome</keyword>
<name>A0AAV9XEA5_9PEZI</name>
<accession>A0AAV9XEA5</accession>
<proteinExistence type="predicted"/>
<organism evidence="1 2">
    <name type="scientific">Orbilia ellipsospora</name>
    <dbReference type="NCBI Taxonomy" id="2528407"/>
    <lineage>
        <taxon>Eukaryota</taxon>
        <taxon>Fungi</taxon>
        <taxon>Dikarya</taxon>
        <taxon>Ascomycota</taxon>
        <taxon>Pezizomycotina</taxon>
        <taxon>Orbiliomycetes</taxon>
        <taxon>Orbiliales</taxon>
        <taxon>Orbiliaceae</taxon>
        <taxon>Orbilia</taxon>
    </lineage>
</organism>
<comment type="caution">
    <text evidence="1">The sequence shown here is derived from an EMBL/GenBank/DDBJ whole genome shotgun (WGS) entry which is preliminary data.</text>
</comment>
<dbReference type="AlphaFoldDB" id="A0AAV9XEA5"/>